<dbReference type="PANTHER" id="PTHR35176:SF6">
    <property type="entry name" value="HEME OXYGENASE HI_0854-RELATED"/>
    <property type="match status" value="1"/>
</dbReference>
<accession>D9SVW4</accession>
<evidence type="ECO:0000259" key="2">
    <source>
        <dbReference type="Pfam" id="PF01243"/>
    </source>
</evidence>
<keyword evidence="1" id="KW-0560">Oxidoreductase</keyword>
<dbReference type="RefSeq" id="WP_010073577.1">
    <property type="nucleotide sequence ID" value="NC_014393.1"/>
</dbReference>
<dbReference type="Pfam" id="PF01243">
    <property type="entry name" value="PNPOx_N"/>
    <property type="match status" value="1"/>
</dbReference>
<dbReference type="KEGG" id="ccb:Clocel_3499"/>
<dbReference type="EMBL" id="CP002160">
    <property type="protein sequence ID" value="ADL53175.1"/>
    <property type="molecule type" value="Genomic_DNA"/>
</dbReference>
<evidence type="ECO:0000313" key="4">
    <source>
        <dbReference type="Proteomes" id="UP000002730"/>
    </source>
</evidence>
<organism evidence="3 4">
    <name type="scientific">Clostridium cellulovorans (strain ATCC 35296 / DSM 3052 / OCM 3 / 743B)</name>
    <dbReference type="NCBI Taxonomy" id="573061"/>
    <lineage>
        <taxon>Bacteria</taxon>
        <taxon>Bacillati</taxon>
        <taxon>Bacillota</taxon>
        <taxon>Clostridia</taxon>
        <taxon>Eubacteriales</taxon>
        <taxon>Clostridiaceae</taxon>
        <taxon>Clostridium</taxon>
    </lineage>
</organism>
<sequence length="146" mass="16709">MSSCNKKIKEYIANSPSAILATVDSENNPNLRAIGGYGVDEFTVYFSTAKKSNKVKQIEENNNISLLFQHENQKMPNFINVEIKGIAENLEDEEAFNEGFKFIAERRPKLKASKETHNIYKITPKQIKVLDFSKENPDEKIRIIEV</sequence>
<dbReference type="PANTHER" id="PTHR35176">
    <property type="entry name" value="HEME OXYGENASE HI_0854-RELATED"/>
    <property type="match status" value="1"/>
</dbReference>
<dbReference type="eggNOG" id="COG0748">
    <property type="taxonomic scope" value="Bacteria"/>
</dbReference>
<proteinExistence type="predicted"/>
<dbReference type="InterPro" id="IPR052019">
    <property type="entry name" value="F420H2_bilvrd_red/Heme_oxyg"/>
</dbReference>
<protein>
    <submittedName>
        <fullName evidence="3">Pyridoxamine 5'-phosphate oxidase-related FMN-binding</fullName>
    </submittedName>
</protein>
<dbReference type="STRING" id="573061.Clocel_3499"/>
<dbReference type="AlphaFoldDB" id="D9SVW4"/>
<name>D9SVW4_CLOC7</name>
<reference evidence="3 4" key="1">
    <citation type="submission" date="2010-08" db="EMBL/GenBank/DDBJ databases">
        <title>Complete sequence of Clostridium cellulovorans 743B.</title>
        <authorList>
            <consortium name="US DOE Joint Genome Institute"/>
            <person name="Lucas S."/>
            <person name="Copeland A."/>
            <person name="Lapidus A."/>
            <person name="Cheng J.-F."/>
            <person name="Bruce D."/>
            <person name="Goodwin L."/>
            <person name="Pitluck S."/>
            <person name="Chertkov O."/>
            <person name="Detter J.C."/>
            <person name="Han C."/>
            <person name="Tapia R."/>
            <person name="Land M."/>
            <person name="Hauser L."/>
            <person name="Chang Y.-J."/>
            <person name="Jeffries C."/>
            <person name="Kyrpides N."/>
            <person name="Ivanova N."/>
            <person name="Mikhailova N."/>
            <person name="Hemme C.L."/>
            <person name="Woyke T."/>
        </authorList>
    </citation>
    <scope>NUCLEOTIDE SEQUENCE [LARGE SCALE GENOMIC DNA]</scope>
    <source>
        <strain evidence="4">ATCC 35296 / DSM 3052 / OCM 3 / 743B</strain>
    </source>
</reference>
<dbReference type="GO" id="GO:0005829">
    <property type="term" value="C:cytosol"/>
    <property type="evidence" value="ECO:0007669"/>
    <property type="project" value="TreeGrafter"/>
</dbReference>
<dbReference type="HOGENOM" id="CLU_105087_1_0_9"/>
<dbReference type="SUPFAM" id="SSF50475">
    <property type="entry name" value="FMN-binding split barrel"/>
    <property type="match status" value="1"/>
</dbReference>
<dbReference type="GO" id="GO:0070967">
    <property type="term" value="F:coenzyme F420 binding"/>
    <property type="evidence" value="ECO:0007669"/>
    <property type="project" value="TreeGrafter"/>
</dbReference>
<dbReference type="OrthoDB" id="5431160at2"/>
<dbReference type="GO" id="GO:0016627">
    <property type="term" value="F:oxidoreductase activity, acting on the CH-CH group of donors"/>
    <property type="evidence" value="ECO:0007669"/>
    <property type="project" value="TreeGrafter"/>
</dbReference>
<dbReference type="InterPro" id="IPR012349">
    <property type="entry name" value="Split_barrel_FMN-bd"/>
</dbReference>
<keyword evidence="4" id="KW-1185">Reference proteome</keyword>
<dbReference type="Gene3D" id="2.30.110.10">
    <property type="entry name" value="Electron Transport, Fmn-binding Protein, Chain A"/>
    <property type="match status" value="1"/>
</dbReference>
<feature type="domain" description="Pyridoxamine 5'-phosphate oxidase N-terminal" evidence="2">
    <location>
        <begin position="6"/>
        <end position="128"/>
    </location>
</feature>
<evidence type="ECO:0000313" key="3">
    <source>
        <dbReference type="EMBL" id="ADL53175.1"/>
    </source>
</evidence>
<dbReference type="Proteomes" id="UP000002730">
    <property type="component" value="Chromosome"/>
</dbReference>
<evidence type="ECO:0000256" key="1">
    <source>
        <dbReference type="ARBA" id="ARBA00023002"/>
    </source>
</evidence>
<gene>
    <name evidence="3" type="ordered locus">Clocel_3499</name>
</gene>
<dbReference type="InterPro" id="IPR011576">
    <property type="entry name" value="Pyridox_Oxase_N"/>
</dbReference>